<reference evidence="3" key="1">
    <citation type="submission" date="2011-02" db="EMBL/GenBank/DDBJ databases">
        <title>The Genome Sequence of Capsaspora owczarzaki ATCC 30864.</title>
        <authorList>
            <person name="Russ C."/>
            <person name="Cuomo C."/>
            <person name="Burger G."/>
            <person name="Gray M.W."/>
            <person name="Holland P.W.H."/>
            <person name="King N."/>
            <person name="Lang F.B.F."/>
            <person name="Roger A.J."/>
            <person name="Ruiz-Trillo I."/>
            <person name="Young S.K."/>
            <person name="Zeng Q."/>
            <person name="Gargeya S."/>
            <person name="Alvarado L."/>
            <person name="Berlin A."/>
            <person name="Chapman S.B."/>
            <person name="Chen Z."/>
            <person name="Freedman E."/>
            <person name="Gellesch M."/>
            <person name="Goldberg J."/>
            <person name="Griggs A."/>
            <person name="Gujja S."/>
            <person name="Heilman E."/>
            <person name="Heiman D."/>
            <person name="Howarth C."/>
            <person name="Mehta T."/>
            <person name="Neiman D."/>
            <person name="Pearson M."/>
            <person name="Roberts A."/>
            <person name="Saif S."/>
            <person name="Shea T."/>
            <person name="Shenoy N."/>
            <person name="Sisk P."/>
            <person name="Stolte C."/>
            <person name="Sykes S."/>
            <person name="White J."/>
            <person name="Yandava C."/>
            <person name="Haas B."/>
            <person name="Nusbaum C."/>
            <person name="Birren B."/>
        </authorList>
    </citation>
    <scope>NUCLEOTIDE SEQUENCE</scope>
    <source>
        <strain evidence="3">ATCC 30864</strain>
    </source>
</reference>
<organism evidence="2 3">
    <name type="scientific">Capsaspora owczarzaki (strain ATCC 30864)</name>
    <dbReference type="NCBI Taxonomy" id="595528"/>
    <lineage>
        <taxon>Eukaryota</taxon>
        <taxon>Filasterea</taxon>
        <taxon>Capsaspora</taxon>
    </lineage>
</organism>
<keyword evidence="1" id="KW-0812">Transmembrane</keyword>
<dbReference type="AlphaFoldDB" id="A0A0D2WLH6"/>
<proteinExistence type="predicted"/>
<keyword evidence="1" id="KW-0472">Membrane</keyword>
<name>A0A0D2WLH6_CAPO3</name>
<dbReference type="EMBL" id="KE346362">
    <property type="protein sequence ID" value="KJE91435.1"/>
    <property type="molecule type" value="Genomic_DNA"/>
</dbReference>
<feature type="transmembrane region" description="Helical" evidence="1">
    <location>
        <begin position="37"/>
        <end position="55"/>
    </location>
</feature>
<sequence>MDDASEWGGARSERRREKNSCVGSRFVQNCGECVRDFLMYFLLVFSTFDLFSVNVPPLHVHAAFFNAGRFDLHSITNRPSHIASTLNSLFFFFFFFFFFFAIQFTFCAAVNSCGHKDRPSPFSDHFCSLAASDHERRLRSMTSGFEFIEVALIC</sequence>
<dbReference type="Proteomes" id="UP000008743">
    <property type="component" value="Unassembled WGS sequence"/>
</dbReference>
<keyword evidence="3" id="KW-1185">Reference proteome</keyword>
<evidence type="ECO:0000313" key="2">
    <source>
        <dbReference type="EMBL" id="KJE91435.1"/>
    </source>
</evidence>
<evidence type="ECO:0000256" key="1">
    <source>
        <dbReference type="SAM" id="Phobius"/>
    </source>
</evidence>
<gene>
    <name evidence="2" type="ORF">CAOG_009563</name>
</gene>
<evidence type="ECO:0008006" key="4">
    <source>
        <dbReference type="Google" id="ProtNLM"/>
    </source>
</evidence>
<feature type="transmembrane region" description="Helical" evidence="1">
    <location>
        <begin position="89"/>
        <end position="110"/>
    </location>
</feature>
<accession>A0A0D2WLH6</accession>
<protein>
    <recommendedName>
        <fullName evidence="4">Transmembrane protein</fullName>
    </recommendedName>
</protein>
<dbReference type="InParanoid" id="A0A0D2WLH6"/>
<evidence type="ECO:0000313" key="3">
    <source>
        <dbReference type="Proteomes" id="UP000008743"/>
    </source>
</evidence>
<keyword evidence="1" id="KW-1133">Transmembrane helix</keyword>